<dbReference type="Gene3D" id="2.40.128.20">
    <property type="match status" value="1"/>
</dbReference>
<dbReference type="Pfam" id="PF09148">
    <property type="entry name" value="DUF1934"/>
    <property type="match status" value="1"/>
</dbReference>
<evidence type="ECO:0000313" key="2">
    <source>
        <dbReference type="Proteomes" id="UP000199444"/>
    </source>
</evidence>
<reference evidence="1 2" key="1">
    <citation type="submission" date="2016-10" db="EMBL/GenBank/DDBJ databases">
        <authorList>
            <person name="de Groot N.N."/>
        </authorList>
    </citation>
    <scope>NUCLEOTIDE SEQUENCE [LARGE SCALE GENOMIC DNA]</scope>
    <source>
        <strain evidence="1 2">CGMCC 1.10449</strain>
    </source>
</reference>
<dbReference type="STRING" id="553311.SAMN05216231_0554"/>
<organism evidence="1 2">
    <name type="scientific">Virgibacillus salinus</name>
    <dbReference type="NCBI Taxonomy" id="553311"/>
    <lineage>
        <taxon>Bacteria</taxon>
        <taxon>Bacillati</taxon>
        <taxon>Bacillota</taxon>
        <taxon>Bacilli</taxon>
        <taxon>Bacillales</taxon>
        <taxon>Bacillaceae</taxon>
        <taxon>Virgibacillus</taxon>
    </lineage>
</organism>
<dbReference type="InterPro" id="IPR015231">
    <property type="entry name" value="DUF1934"/>
</dbReference>
<dbReference type="AlphaFoldDB" id="A0A1H0YBM5"/>
<dbReference type="Proteomes" id="UP000199444">
    <property type="component" value="Unassembled WGS sequence"/>
</dbReference>
<protein>
    <submittedName>
        <fullName evidence="1">Uncharacterized beta-barrel protein YwiB, DUF1934 family</fullName>
    </submittedName>
</protein>
<dbReference type="EMBL" id="FNKD01000001">
    <property type="protein sequence ID" value="SDQ12490.1"/>
    <property type="molecule type" value="Genomic_DNA"/>
</dbReference>
<dbReference type="RefSeq" id="WP_092491422.1">
    <property type="nucleotide sequence ID" value="NZ_FNKD01000001.1"/>
</dbReference>
<name>A0A1H0YBM5_9BACI</name>
<dbReference type="InterPro" id="IPR012674">
    <property type="entry name" value="Calycin"/>
</dbReference>
<dbReference type="SUPFAM" id="SSF50814">
    <property type="entry name" value="Lipocalins"/>
    <property type="match status" value="1"/>
</dbReference>
<accession>A0A1H0YBM5</accession>
<sequence>MNSEPKEVSIELQTVINDDGQTEYNTVKENGNFYKKDNIDVLTFKEKADDGSLINNLITIHADKVSIKRIGSVKMHQQFRLRQTSENVFQHEYGHIHMETFTNSMQYQELANQQNGLLKLDYTVKLNGQEERKQKIILSIKEEDSQ</sequence>
<evidence type="ECO:0000313" key="1">
    <source>
        <dbReference type="EMBL" id="SDQ12490.1"/>
    </source>
</evidence>
<gene>
    <name evidence="1" type="ORF">SAMN05216231_0554</name>
</gene>
<proteinExistence type="predicted"/>
<keyword evidence="2" id="KW-1185">Reference proteome</keyword>